<proteinExistence type="predicted"/>
<dbReference type="AlphaFoldDB" id="A0A382V8Q9"/>
<reference evidence="1" key="1">
    <citation type="submission" date="2018-05" db="EMBL/GenBank/DDBJ databases">
        <authorList>
            <person name="Lanie J.A."/>
            <person name="Ng W.-L."/>
            <person name="Kazmierczak K.M."/>
            <person name="Andrzejewski T.M."/>
            <person name="Davidsen T.M."/>
            <person name="Wayne K.J."/>
            <person name="Tettelin H."/>
            <person name="Glass J.I."/>
            <person name="Rusch D."/>
            <person name="Podicherti R."/>
            <person name="Tsui H.-C.T."/>
            <person name="Winkler M.E."/>
        </authorList>
    </citation>
    <scope>NUCLEOTIDE SEQUENCE</scope>
</reference>
<organism evidence="1">
    <name type="scientific">marine metagenome</name>
    <dbReference type="NCBI Taxonomy" id="408172"/>
    <lineage>
        <taxon>unclassified sequences</taxon>
        <taxon>metagenomes</taxon>
        <taxon>ecological metagenomes</taxon>
    </lineage>
</organism>
<gene>
    <name evidence="1" type="ORF">METZ01_LOCUS395671</name>
</gene>
<accession>A0A382V8Q9</accession>
<name>A0A382V8Q9_9ZZZZ</name>
<evidence type="ECO:0000313" key="1">
    <source>
        <dbReference type="EMBL" id="SVD42817.1"/>
    </source>
</evidence>
<protein>
    <submittedName>
        <fullName evidence="1">Uncharacterized protein</fullName>
    </submittedName>
</protein>
<sequence>MKYVIIFLLSVSGVEEIKVETHGLNCGEIAKAWREVNTVYRGAKSEQGNYTHDGKLMIGYICE</sequence>
<dbReference type="EMBL" id="UINC01150003">
    <property type="protein sequence ID" value="SVD42817.1"/>
    <property type="molecule type" value="Genomic_DNA"/>
</dbReference>